<sequence length="74" mass="8477">RIWLKTIWRPNYDIDWEDDVMEENTFFALLVLPLVVISTTSMGTENTGSCIPDSLTKSMDDITFPMEENSSDIS</sequence>
<dbReference type="AlphaFoldDB" id="A0A4C1T617"/>
<reference evidence="1 2" key="1">
    <citation type="journal article" date="2019" name="Commun. Biol.">
        <title>The bagworm genome reveals a unique fibroin gene that provides high tensile strength.</title>
        <authorList>
            <person name="Kono N."/>
            <person name="Nakamura H."/>
            <person name="Ohtoshi R."/>
            <person name="Tomita M."/>
            <person name="Numata K."/>
            <person name="Arakawa K."/>
        </authorList>
    </citation>
    <scope>NUCLEOTIDE SEQUENCE [LARGE SCALE GENOMIC DNA]</scope>
</reference>
<dbReference type="EMBL" id="BGZK01008794">
    <property type="protein sequence ID" value="GBP09852.1"/>
    <property type="molecule type" value="Genomic_DNA"/>
</dbReference>
<name>A0A4C1T617_EUMVA</name>
<keyword evidence="2" id="KW-1185">Reference proteome</keyword>
<organism evidence="1 2">
    <name type="scientific">Eumeta variegata</name>
    <name type="common">Bagworm moth</name>
    <name type="synonym">Eumeta japonica</name>
    <dbReference type="NCBI Taxonomy" id="151549"/>
    <lineage>
        <taxon>Eukaryota</taxon>
        <taxon>Metazoa</taxon>
        <taxon>Ecdysozoa</taxon>
        <taxon>Arthropoda</taxon>
        <taxon>Hexapoda</taxon>
        <taxon>Insecta</taxon>
        <taxon>Pterygota</taxon>
        <taxon>Neoptera</taxon>
        <taxon>Endopterygota</taxon>
        <taxon>Lepidoptera</taxon>
        <taxon>Glossata</taxon>
        <taxon>Ditrysia</taxon>
        <taxon>Tineoidea</taxon>
        <taxon>Psychidae</taxon>
        <taxon>Oiketicinae</taxon>
        <taxon>Eumeta</taxon>
    </lineage>
</organism>
<dbReference type="Proteomes" id="UP000299102">
    <property type="component" value="Unassembled WGS sequence"/>
</dbReference>
<protein>
    <submittedName>
        <fullName evidence="1">Uncharacterized protein</fullName>
    </submittedName>
</protein>
<proteinExistence type="predicted"/>
<evidence type="ECO:0000313" key="2">
    <source>
        <dbReference type="Proteomes" id="UP000299102"/>
    </source>
</evidence>
<dbReference type="OrthoDB" id="10550943at2759"/>
<accession>A0A4C1T617</accession>
<comment type="caution">
    <text evidence="1">The sequence shown here is derived from an EMBL/GenBank/DDBJ whole genome shotgun (WGS) entry which is preliminary data.</text>
</comment>
<evidence type="ECO:0000313" key="1">
    <source>
        <dbReference type="EMBL" id="GBP09852.1"/>
    </source>
</evidence>
<gene>
    <name evidence="1" type="ORF">EVAR_101601_1</name>
</gene>
<feature type="non-terminal residue" evidence="1">
    <location>
        <position position="1"/>
    </location>
</feature>